<organism evidence="2">
    <name type="scientific">Sesamum latifolium</name>
    <dbReference type="NCBI Taxonomy" id="2727402"/>
    <lineage>
        <taxon>Eukaryota</taxon>
        <taxon>Viridiplantae</taxon>
        <taxon>Streptophyta</taxon>
        <taxon>Embryophyta</taxon>
        <taxon>Tracheophyta</taxon>
        <taxon>Spermatophyta</taxon>
        <taxon>Magnoliopsida</taxon>
        <taxon>eudicotyledons</taxon>
        <taxon>Gunneridae</taxon>
        <taxon>Pentapetalae</taxon>
        <taxon>asterids</taxon>
        <taxon>lamiids</taxon>
        <taxon>Lamiales</taxon>
        <taxon>Pedaliaceae</taxon>
        <taxon>Sesamum</taxon>
    </lineage>
</organism>
<proteinExistence type="predicted"/>
<accession>A0AAW2XIL8</accession>
<gene>
    <name evidence="2" type="ORF">Slati_1329600</name>
</gene>
<feature type="region of interest" description="Disordered" evidence="1">
    <location>
        <begin position="1"/>
        <end position="54"/>
    </location>
</feature>
<reference evidence="2" key="2">
    <citation type="journal article" date="2024" name="Plant">
        <title>Genomic evolution and insights into agronomic trait innovations of Sesamum species.</title>
        <authorList>
            <person name="Miao H."/>
            <person name="Wang L."/>
            <person name="Qu L."/>
            <person name="Liu H."/>
            <person name="Sun Y."/>
            <person name="Le M."/>
            <person name="Wang Q."/>
            <person name="Wei S."/>
            <person name="Zheng Y."/>
            <person name="Lin W."/>
            <person name="Duan Y."/>
            <person name="Cao H."/>
            <person name="Xiong S."/>
            <person name="Wang X."/>
            <person name="Wei L."/>
            <person name="Li C."/>
            <person name="Ma Q."/>
            <person name="Ju M."/>
            <person name="Zhao R."/>
            <person name="Li G."/>
            <person name="Mu C."/>
            <person name="Tian Q."/>
            <person name="Mei H."/>
            <person name="Zhang T."/>
            <person name="Gao T."/>
            <person name="Zhang H."/>
        </authorList>
    </citation>
    <scope>NUCLEOTIDE SEQUENCE</scope>
    <source>
        <strain evidence="2">KEN1</strain>
    </source>
</reference>
<feature type="compositionally biased region" description="Polar residues" evidence="1">
    <location>
        <begin position="34"/>
        <end position="54"/>
    </location>
</feature>
<evidence type="ECO:0000313" key="2">
    <source>
        <dbReference type="EMBL" id="KAL0453515.1"/>
    </source>
</evidence>
<dbReference type="EMBL" id="JACGWN010000004">
    <property type="protein sequence ID" value="KAL0453515.1"/>
    <property type="molecule type" value="Genomic_DNA"/>
</dbReference>
<evidence type="ECO:0000256" key="1">
    <source>
        <dbReference type="SAM" id="MobiDB-lite"/>
    </source>
</evidence>
<protein>
    <submittedName>
        <fullName evidence="2">Uncharacterized protein</fullName>
    </submittedName>
</protein>
<comment type="caution">
    <text evidence="2">The sequence shown here is derived from an EMBL/GenBank/DDBJ whole genome shotgun (WGS) entry which is preliminary data.</text>
</comment>
<dbReference type="AlphaFoldDB" id="A0AAW2XIL8"/>
<sequence length="54" mass="5346">MAKSKKAKHLAEKIGQHSVKATAGKSVTEAAARPSQTSSQALAAPSSSKGAIAA</sequence>
<name>A0AAW2XIL8_9LAMI</name>
<reference evidence="2" key="1">
    <citation type="submission" date="2020-06" db="EMBL/GenBank/DDBJ databases">
        <authorList>
            <person name="Li T."/>
            <person name="Hu X."/>
            <person name="Zhang T."/>
            <person name="Song X."/>
            <person name="Zhang H."/>
            <person name="Dai N."/>
            <person name="Sheng W."/>
            <person name="Hou X."/>
            <person name="Wei L."/>
        </authorList>
    </citation>
    <scope>NUCLEOTIDE SEQUENCE</scope>
    <source>
        <strain evidence="2">KEN1</strain>
        <tissue evidence="2">Leaf</tissue>
    </source>
</reference>